<evidence type="ECO:0000256" key="1">
    <source>
        <dbReference type="PIRSR" id="PIRSR640255-1"/>
    </source>
</evidence>
<dbReference type="PANTHER" id="PTHR13966:SF5">
    <property type="entry name" value="ENDONUCLEASE G, MITOCHONDRIAL"/>
    <property type="match status" value="1"/>
</dbReference>
<dbReference type="Gene3D" id="3.40.570.10">
    <property type="entry name" value="Extracellular Endonuclease, subunit A"/>
    <property type="match status" value="1"/>
</dbReference>
<protein>
    <submittedName>
        <fullName evidence="5">DNA/RNA non-specific endonuclease</fullName>
    </submittedName>
</protein>
<dbReference type="GO" id="GO:0000014">
    <property type="term" value="F:single-stranded DNA endodeoxyribonuclease activity"/>
    <property type="evidence" value="ECO:0007669"/>
    <property type="project" value="TreeGrafter"/>
</dbReference>
<dbReference type="InterPro" id="IPR020821">
    <property type="entry name" value="ENPP1-3/EXOG-like_nuc-like"/>
</dbReference>
<dbReference type="SMART" id="SM00892">
    <property type="entry name" value="Endonuclease_NS"/>
    <property type="match status" value="1"/>
</dbReference>
<dbReference type="SMART" id="SM00477">
    <property type="entry name" value="NUC"/>
    <property type="match status" value="1"/>
</dbReference>
<name>A0AAE3NBW4_9BURK</name>
<dbReference type="AlphaFoldDB" id="A0AAE3NBW4"/>
<feature type="binding site" evidence="2">
    <location>
        <position position="197"/>
    </location>
    <ligand>
        <name>Mg(2+)</name>
        <dbReference type="ChEBI" id="CHEBI:18420"/>
        <note>catalytic</note>
    </ligand>
</feature>
<feature type="active site" description="Proton acceptor" evidence="1">
    <location>
        <position position="167"/>
    </location>
</feature>
<keyword evidence="5" id="KW-0378">Hydrolase</keyword>
<dbReference type="Proteomes" id="UP001212602">
    <property type="component" value="Unassembled WGS sequence"/>
</dbReference>
<keyword evidence="5" id="KW-0540">Nuclease</keyword>
<dbReference type="GO" id="GO:0003676">
    <property type="term" value="F:nucleic acid binding"/>
    <property type="evidence" value="ECO:0007669"/>
    <property type="project" value="InterPro"/>
</dbReference>
<dbReference type="PANTHER" id="PTHR13966">
    <property type="entry name" value="ENDONUCLEASE RELATED"/>
    <property type="match status" value="1"/>
</dbReference>
<comment type="caution">
    <text evidence="5">The sequence shown here is derived from an EMBL/GenBank/DDBJ whole genome shotgun (WGS) entry which is preliminary data.</text>
</comment>
<dbReference type="Pfam" id="PF01223">
    <property type="entry name" value="Endonuclease_NS"/>
    <property type="match status" value="1"/>
</dbReference>
<keyword evidence="6" id="KW-1185">Reference proteome</keyword>
<keyword evidence="2" id="KW-0479">Metal-binding</keyword>
<feature type="domain" description="DNA/RNA non-specific endonuclease/pyrophosphatase/phosphodiesterase" evidence="4">
    <location>
        <begin position="102"/>
        <end position="293"/>
    </location>
</feature>
<proteinExistence type="predicted"/>
<accession>A0AAE3NBW4</accession>
<feature type="domain" description="ENPP1-3/EXOG-like endonuclease/phosphodiesterase" evidence="3">
    <location>
        <begin position="103"/>
        <end position="293"/>
    </location>
</feature>
<dbReference type="GO" id="GO:0046872">
    <property type="term" value="F:metal ion binding"/>
    <property type="evidence" value="ECO:0007669"/>
    <property type="project" value="UniProtKB-KW"/>
</dbReference>
<sequence>MLLSAGTSFSAATCALGDPSWPSARAWASLPAAVDAPWWRELTAQLGPWLQAQWPRPSGARPSARSTGTAVGDADFAGCREHFPNGQPPALPAGLTGLHALCFDAFAVLYSSETRTPVYVAQRLNRASLQAARAVGRSDHFYAEARLPASARAQLEDYRGSGYARGHMAPAADMPTEAAMAQSFSLANMVPQDMGHNSGPWNRIEQDTRQYVMRARGDVYVFTGPAYLAARTSRIGDSGVAVPSHLFKLVHDPATGRAWAHWHQNQAGPQAMKPISEEALVQKLGIDFLHGAD</sequence>
<organism evidence="5 6">
    <name type="scientific">Xenophilus arseniciresistens</name>
    <dbReference type="NCBI Taxonomy" id="1283306"/>
    <lineage>
        <taxon>Bacteria</taxon>
        <taxon>Pseudomonadati</taxon>
        <taxon>Pseudomonadota</taxon>
        <taxon>Betaproteobacteria</taxon>
        <taxon>Burkholderiales</taxon>
        <taxon>Comamonadaceae</taxon>
        <taxon>Xenophilus</taxon>
    </lineage>
</organism>
<dbReference type="InterPro" id="IPR001604">
    <property type="entry name" value="Endo_G_ENPP1-like_dom"/>
</dbReference>
<gene>
    <name evidence="5" type="ORF">PGB34_20865</name>
</gene>
<evidence type="ECO:0000313" key="5">
    <source>
        <dbReference type="EMBL" id="MDA7418831.1"/>
    </source>
</evidence>
<dbReference type="SUPFAM" id="SSF54060">
    <property type="entry name" value="His-Me finger endonucleases"/>
    <property type="match status" value="1"/>
</dbReference>
<dbReference type="InterPro" id="IPR044925">
    <property type="entry name" value="His-Me_finger_sf"/>
</dbReference>
<dbReference type="GO" id="GO:0004521">
    <property type="term" value="F:RNA endonuclease activity"/>
    <property type="evidence" value="ECO:0007669"/>
    <property type="project" value="TreeGrafter"/>
</dbReference>
<evidence type="ECO:0000259" key="3">
    <source>
        <dbReference type="SMART" id="SM00477"/>
    </source>
</evidence>
<dbReference type="EMBL" id="JAQIPB010000012">
    <property type="protein sequence ID" value="MDA7418831.1"/>
    <property type="molecule type" value="Genomic_DNA"/>
</dbReference>
<evidence type="ECO:0000313" key="6">
    <source>
        <dbReference type="Proteomes" id="UP001212602"/>
    </source>
</evidence>
<dbReference type="InterPro" id="IPR044929">
    <property type="entry name" value="DNA/RNA_non-sp_Endonuclease_sf"/>
</dbReference>
<reference evidence="5" key="1">
    <citation type="submission" date="2023-01" db="EMBL/GenBank/DDBJ databases">
        <title>Xenophilus mangrovi sp. nov., isolated from soil of Mangrove nature reserve.</title>
        <authorList>
            <person name="Xu S."/>
            <person name="Liu Z."/>
            <person name="Xu Y."/>
        </authorList>
    </citation>
    <scope>NUCLEOTIDE SEQUENCE</scope>
    <source>
        <strain evidence="5">YW8</strain>
    </source>
</reference>
<keyword evidence="5" id="KW-0255">Endonuclease</keyword>
<dbReference type="InterPro" id="IPR040255">
    <property type="entry name" value="Non-specific_endonuclease"/>
</dbReference>
<evidence type="ECO:0000256" key="2">
    <source>
        <dbReference type="PIRSR" id="PIRSR640255-2"/>
    </source>
</evidence>
<evidence type="ECO:0000259" key="4">
    <source>
        <dbReference type="SMART" id="SM00892"/>
    </source>
</evidence>